<dbReference type="SUPFAM" id="SSF51206">
    <property type="entry name" value="cAMP-binding domain-like"/>
    <property type="match status" value="1"/>
</dbReference>
<dbReference type="InterPro" id="IPR000595">
    <property type="entry name" value="cNMP-bd_dom"/>
</dbReference>
<keyword evidence="3" id="KW-1185">Reference proteome</keyword>
<reference evidence="2 3" key="1">
    <citation type="submission" date="2016-10" db="EMBL/GenBank/DDBJ databases">
        <authorList>
            <person name="de Groot N.N."/>
        </authorList>
    </citation>
    <scope>NUCLEOTIDE SEQUENCE [LARGE SCALE GENOMIC DNA]</scope>
    <source>
        <strain evidence="2 3">DSM 6793</strain>
    </source>
</reference>
<dbReference type="InterPro" id="IPR018490">
    <property type="entry name" value="cNMP-bd_dom_sf"/>
</dbReference>
<dbReference type="RefSeq" id="WP_091506416.1">
    <property type="nucleotide sequence ID" value="NZ_FOLE01000001.1"/>
</dbReference>
<evidence type="ECO:0000259" key="1">
    <source>
        <dbReference type="PROSITE" id="PS50042"/>
    </source>
</evidence>
<dbReference type="GO" id="GO:0016301">
    <property type="term" value="F:kinase activity"/>
    <property type="evidence" value="ECO:0007669"/>
    <property type="project" value="UniProtKB-KW"/>
</dbReference>
<feature type="domain" description="Cyclic nucleotide-binding" evidence="1">
    <location>
        <begin position="9"/>
        <end position="112"/>
    </location>
</feature>
<evidence type="ECO:0000313" key="2">
    <source>
        <dbReference type="EMBL" id="SFB77166.1"/>
    </source>
</evidence>
<dbReference type="Gene3D" id="2.60.120.10">
    <property type="entry name" value="Jelly Rolls"/>
    <property type="match status" value="1"/>
</dbReference>
<dbReference type="Proteomes" id="UP000199514">
    <property type="component" value="Unassembled WGS sequence"/>
</dbReference>
<dbReference type="SMART" id="SM00100">
    <property type="entry name" value="cNMP"/>
    <property type="match status" value="1"/>
</dbReference>
<dbReference type="OrthoDB" id="792939at2"/>
<dbReference type="Pfam" id="PF00027">
    <property type="entry name" value="cNMP_binding"/>
    <property type="match status" value="1"/>
</dbReference>
<dbReference type="EMBL" id="FOLE01000001">
    <property type="protein sequence ID" value="SFB77166.1"/>
    <property type="molecule type" value="Genomic_DNA"/>
</dbReference>
<dbReference type="PROSITE" id="PS50042">
    <property type="entry name" value="CNMP_BINDING_3"/>
    <property type="match status" value="1"/>
</dbReference>
<gene>
    <name evidence="2" type="ORF">SAMN05421780_101403</name>
</gene>
<accession>A0A1I1DRY7</accession>
<dbReference type="AlphaFoldDB" id="A0A1I1DRY7"/>
<keyword evidence="2" id="KW-0418">Kinase</keyword>
<evidence type="ECO:0000313" key="3">
    <source>
        <dbReference type="Proteomes" id="UP000199514"/>
    </source>
</evidence>
<dbReference type="CDD" id="cd00038">
    <property type="entry name" value="CAP_ED"/>
    <property type="match status" value="1"/>
</dbReference>
<protein>
    <submittedName>
        <fullName evidence="2">cAMP-binding domain of CRP or a regulatory subunit of cAMP-dependent protein kinases</fullName>
    </submittedName>
</protein>
<proteinExistence type="predicted"/>
<dbReference type="InterPro" id="IPR014710">
    <property type="entry name" value="RmlC-like_jellyroll"/>
</dbReference>
<keyword evidence="2" id="KW-0808">Transferase</keyword>
<sequence length="188" mass="21641">MIFLTTYLLNEGLTTADVSQICACFELRTIRKGEFFVKENQKADYLGFVETGLLQYFVLLPDGQEKTTYMALSHTFMASLLALLSASPAAENIRAVTDATVWVITKTNLEKLRFEIQGFNAFYTHLLEWQICCIEKSRLDFLLLTAEQRYAKILEQEPHLLQQIPLQYLASMLGVTPRHLSRIRKNIR</sequence>
<dbReference type="STRING" id="927664.SAMN05421780_101403"/>
<organism evidence="2 3">
    <name type="scientific">Flexibacter flexilis DSM 6793</name>
    <dbReference type="NCBI Taxonomy" id="927664"/>
    <lineage>
        <taxon>Bacteria</taxon>
        <taxon>Pseudomonadati</taxon>
        <taxon>Bacteroidota</taxon>
        <taxon>Cytophagia</taxon>
        <taxon>Cytophagales</taxon>
        <taxon>Flexibacteraceae</taxon>
        <taxon>Flexibacter</taxon>
    </lineage>
</organism>
<name>A0A1I1DRY7_9BACT</name>